<comment type="caution">
    <text evidence="8">The sequence shown here is derived from an EMBL/GenBank/DDBJ whole genome shotgun (WGS) entry which is preliminary data.</text>
</comment>
<organism evidence="8 9">
    <name type="scientific">Cellulomonas hominis</name>
    <dbReference type="NCBI Taxonomy" id="156981"/>
    <lineage>
        <taxon>Bacteria</taxon>
        <taxon>Bacillati</taxon>
        <taxon>Actinomycetota</taxon>
        <taxon>Actinomycetes</taxon>
        <taxon>Micrococcales</taxon>
        <taxon>Cellulomonadaceae</taxon>
        <taxon>Cellulomonas</taxon>
    </lineage>
</organism>
<dbReference type="SUPFAM" id="SSF88659">
    <property type="entry name" value="Sigma3 and sigma4 domains of RNA polymerase sigma factors"/>
    <property type="match status" value="1"/>
</dbReference>
<comment type="similarity">
    <text evidence="1">Belongs to the sigma-70 factor family. ECF subfamily.</text>
</comment>
<proteinExistence type="inferred from homology"/>
<dbReference type="PANTHER" id="PTHR43133:SF50">
    <property type="entry name" value="ECF RNA POLYMERASE SIGMA FACTOR SIGM"/>
    <property type="match status" value="1"/>
</dbReference>
<dbReference type="Gene3D" id="1.10.10.10">
    <property type="entry name" value="Winged helix-like DNA-binding domain superfamily/Winged helix DNA-binding domain"/>
    <property type="match status" value="1"/>
</dbReference>
<dbReference type="CDD" id="cd06171">
    <property type="entry name" value="Sigma70_r4"/>
    <property type="match status" value="1"/>
</dbReference>
<dbReference type="GO" id="GO:0006352">
    <property type="term" value="P:DNA-templated transcription initiation"/>
    <property type="evidence" value="ECO:0007669"/>
    <property type="project" value="InterPro"/>
</dbReference>
<keyword evidence="2" id="KW-0805">Transcription regulation</keyword>
<evidence type="ECO:0000256" key="1">
    <source>
        <dbReference type="ARBA" id="ARBA00010641"/>
    </source>
</evidence>
<sequence>MDRAERSDDLMAELVRRRGDALGAYAYLLTGDLREAEDLLQDALVTTFARSRVLELESAEGYLRRVMATTWVDRYRRRRQWDRVRHLLGRADSYDGPAERVAERRDVQAALDGLSRRQRACVVLRYWDDLQVRDIAAVLGIAEGTVKRYLSTAVARLAEVLGPQAALLPSETVLVHEGDRR</sequence>
<dbReference type="Pfam" id="PF04542">
    <property type="entry name" value="Sigma70_r2"/>
    <property type="match status" value="1"/>
</dbReference>
<feature type="domain" description="RNA polymerase sigma factor 70 region 4 type 2" evidence="7">
    <location>
        <begin position="105"/>
        <end position="157"/>
    </location>
</feature>
<name>A0A7Z8NPJ8_9CELL</name>
<dbReference type="GO" id="GO:0016987">
    <property type="term" value="F:sigma factor activity"/>
    <property type="evidence" value="ECO:0007669"/>
    <property type="project" value="UniProtKB-KW"/>
</dbReference>
<dbReference type="InterPro" id="IPR036388">
    <property type="entry name" value="WH-like_DNA-bd_sf"/>
</dbReference>
<dbReference type="PANTHER" id="PTHR43133">
    <property type="entry name" value="RNA POLYMERASE ECF-TYPE SIGMA FACTO"/>
    <property type="match status" value="1"/>
</dbReference>
<keyword evidence="3" id="KW-0731">Sigma factor</keyword>
<dbReference type="SUPFAM" id="SSF88946">
    <property type="entry name" value="Sigma2 domain of RNA polymerase sigma factors"/>
    <property type="match status" value="1"/>
</dbReference>
<dbReference type="InterPro" id="IPR007627">
    <property type="entry name" value="RNA_pol_sigma70_r2"/>
</dbReference>
<evidence type="ECO:0000259" key="6">
    <source>
        <dbReference type="Pfam" id="PF04542"/>
    </source>
</evidence>
<evidence type="ECO:0000256" key="2">
    <source>
        <dbReference type="ARBA" id="ARBA00023015"/>
    </source>
</evidence>
<dbReference type="InterPro" id="IPR014284">
    <property type="entry name" value="RNA_pol_sigma-70_dom"/>
</dbReference>
<evidence type="ECO:0000313" key="9">
    <source>
        <dbReference type="Proteomes" id="UP000308121"/>
    </source>
</evidence>
<reference evidence="8 9" key="1">
    <citation type="submission" date="2019-05" db="EMBL/GenBank/DDBJ databases">
        <title>Genome sequence of Cellulomonas hominis strain CS1.</title>
        <authorList>
            <person name="Belmont J."/>
            <person name="Maclea K.S."/>
        </authorList>
    </citation>
    <scope>NUCLEOTIDE SEQUENCE [LARGE SCALE GENOMIC DNA]</scope>
    <source>
        <strain evidence="8 9">CS1</strain>
    </source>
</reference>
<dbReference type="Proteomes" id="UP000308121">
    <property type="component" value="Unassembled WGS sequence"/>
</dbReference>
<evidence type="ECO:0000313" key="8">
    <source>
        <dbReference type="EMBL" id="TKR22308.1"/>
    </source>
</evidence>
<keyword evidence="4" id="KW-0238">DNA-binding</keyword>
<accession>A0A7Z8NPJ8</accession>
<dbReference type="AlphaFoldDB" id="A0A7Z8NPJ8"/>
<keyword evidence="5" id="KW-0804">Transcription</keyword>
<protein>
    <submittedName>
        <fullName evidence="8">Sigma-70 family RNA polymerase sigma factor</fullName>
    </submittedName>
</protein>
<evidence type="ECO:0000256" key="3">
    <source>
        <dbReference type="ARBA" id="ARBA00023082"/>
    </source>
</evidence>
<dbReference type="InterPro" id="IPR013324">
    <property type="entry name" value="RNA_pol_sigma_r3/r4-like"/>
</dbReference>
<gene>
    <name evidence="8" type="ORF">FA014_17150</name>
</gene>
<dbReference type="OrthoDB" id="3688906at2"/>
<dbReference type="RefSeq" id="WP_154730847.1">
    <property type="nucleotide sequence ID" value="NZ_SZYE01000207.1"/>
</dbReference>
<evidence type="ECO:0000259" key="7">
    <source>
        <dbReference type="Pfam" id="PF08281"/>
    </source>
</evidence>
<evidence type="ECO:0000256" key="5">
    <source>
        <dbReference type="ARBA" id="ARBA00023163"/>
    </source>
</evidence>
<dbReference type="EMBL" id="SZYE01000207">
    <property type="protein sequence ID" value="TKR22308.1"/>
    <property type="molecule type" value="Genomic_DNA"/>
</dbReference>
<dbReference type="NCBIfam" id="TIGR02937">
    <property type="entry name" value="sigma70-ECF"/>
    <property type="match status" value="1"/>
</dbReference>
<feature type="domain" description="RNA polymerase sigma-70 region 2" evidence="6">
    <location>
        <begin position="14"/>
        <end position="79"/>
    </location>
</feature>
<dbReference type="Gene3D" id="1.10.1740.10">
    <property type="match status" value="1"/>
</dbReference>
<dbReference type="InterPro" id="IPR013325">
    <property type="entry name" value="RNA_pol_sigma_r2"/>
</dbReference>
<evidence type="ECO:0000256" key="4">
    <source>
        <dbReference type="ARBA" id="ARBA00023125"/>
    </source>
</evidence>
<dbReference type="GO" id="GO:0003677">
    <property type="term" value="F:DNA binding"/>
    <property type="evidence" value="ECO:0007669"/>
    <property type="project" value="UniProtKB-KW"/>
</dbReference>
<dbReference type="Pfam" id="PF08281">
    <property type="entry name" value="Sigma70_r4_2"/>
    <property type="match status" value="1"/>
</dbReference>
<dbReference type="InterPro" id="IPR013249">
    <property type="entry name" value="RNA_pol_sigma70_r4_t2"/>
</dbReference>
<dbReference type="InterPro" id="IPR039425">
    <property type="entry name" value="RNA_pol_sigma-70-like"/>
</dbReference>